<accession>A0A174R857</accession>
<evidence type="ECO:0000313" key="1">
    <source>
        <dbReference type="EMBL" id="CUP80351.1"/>
    </source>
</evidence>
<reference evidence="1 2" key="1">
    <citation type="submission" date="2015-09" db="EMBL/GenBank/DDBJ databases">
        <authorList>
            <consortium name="Pathogen Informatics"/>
        </authorList>
    </citation>
    <scope>NUCLEOTIDE SEQUENCE [LARGE SCALE GENOMIC DNA]</scope>
    <source>
        <strain evidence="1 2">2789STDY5834899</strain>
    </source>
</reference>
<dbReference type="Proteomes" id="UP000095576">
    <property type="component" value="Unassembled WGS sequence"/>
</dbReference>
<dbReference type="AlphaFoldDB" id="A0A174R857"/>
<gene>
    <name evidence="1" type="ORF">ERS852511_03263</name>
</gene>
<dbReference type="EMBL" id="CZAP01000013">
    <property type="protein sequence ID" value="CUP80351.1"/>
    <property type="molecule type" value="Genomic_DNA"/>
</dbReference>
<name>A0A174R857_BACT4</name>
<protein>
    <submittedName>
        <fullName evidence="1">Uncharacterized protein</fullName>
    </submittedName>
</protein>
<proteinExistence type="predicted"/>
<organism evidence="1 2">
    <name type="scientific">Bacteroides thetaiotaomicron</name>
    <dbReference type="NCBI Taxonomy" id="818"/>
    <lineage>
        <taxon>Bacteria</taxon>
        <taxon>Pseudomonadati</taxon>
        <taxon>Bacteroidota</taxon>
        <taxon>Bacteroidia</taxon>
        <taxon>Bacteroidales</taxon>
        <taxon>Bacteroidaceae</taxon>
        <taxon>Bacteroides</taxon>
    </lineage>
</organism>
<evidence type="ECO:0000313" key="2">
    <source>
        <dbReference type="Proteomes" id="UP000095576"/>
    </source>
</evidence>
<sequence length="37" mass="4310">MMYIVYCVETHGECVENGVRSVELFHNSLLCYVNNDK</sequence>